<protein>
    <submittedName>
        <fullName evidence="1">Uncharacterized protein</fullName>
    </submittedName>
</protein>
<gene>
    <name evidence="1" type="ORF">AVEN_112073_1</name>
</gene>
<organism evidence="1 2">
    <name type="scientific">Araneus ventricosus</name>
    <name type="common">Orbweaver spider</name>
    <name type="synonym">Epeira ventricosa</name>
    <dbReference type="NCBI Taxonomy" id="182803"/>
    <lineage>
        <taxon>Eukaryota</taxon>
        <taxon>Metazoa</taxon>
        <taxon>Ecdysozoa</taxon>
        <taxon>Arthropoda</taxon>
        <taxon>Chelicerata</taxon>
        <taxon>Arachnida</taxon>
        <taxon>Araneae</taxon>
        <taxon>Araneomorphae</taxon>
        <taxon>Entelegynae</taxon>
        <taxon>Araneoidea</taxon>
        <taxon>Araneidae</taxon>
        <taxon>Araneus</taxon>
    </lineage>
</organism>
<dbReference type="EMBL" id="BGPR01018761">
    <property type="protein sequence ID" value="GBN80060.1"/>
    <property type="molecule type" value="Genomic_DNA"/>
</dbReference>
<reference evidence="1 2" key="1">
    <citation type="journal article" date="2019" name="Sci. Rep.">
        <title>Orb-weaving spider Araneus ventricosus genome elucidates the spidroin gene catalogue.</title>
        <authorList>
            <person name="Kono N."/>
            <person name="Nakamura H."/>
            <person name="Ohtoshi R."/>
            <person name="Moran D.A.P."/>
            <person name="Shinohara A."/>
            <person name="Yoshida Y."/>
            <person name="Fujiwara M."/>
            <person name="Mori M."/>
            <person name="Tomita M."/>
            <person name="Arakawa K."/>
        </authorList>
    </citation>
    <scope>NUCLEOTIDE SEQUENCE [LARGE SCALE GENOMIC DNA]</scope>
</reference>
<dbReference type="AlphaFoldDB" id="A0A4Y2RYI1"/>
<keyword evidence="2" id="KW-1185">Reference proteome</keyword>
<name>A0A4Y2RYI1_ARAVE</name>
<sequence>MAGWSFEDFAARLAGKQRICLYWDLASRLEMKLEIPRVECGWEEFCELEPCLKTNFGTSMNALPNFSTKMSGIQTSCLDKWLSLSFSLMPSFIASFSL</sequence>
<evidence type="ECO:0000313" key="2">
    <source>
        <dbReference type="Proteomes" id="UP000499080"/>
    </source>
</evidence>
<evidence type="ECO:0000313" key="1">
    <source>
        <dbReference type="EMBL" id="GBN80060.1"/>
    </source>
</evidence>
<proteinExistence type="predicted"/>
<comment type="caution">
    <text evidence="1">The sequence shown here is derived from an EMBL/GenBank/DDBJ whole genome shotgun (WGS) entry which is preliminary data.</text>
</comment>
<dbReference type="Proteomes" id="UP000499080">
    <property type="component" value="Unassembled WGS sequence"/>
</dbReference>
<accession>A0A4Y2RYI1</accession>